<sequence length="132" mass="14072">MDVWDISDWDTGDRGAGDGGAGPLDFTETGALDGVGDESLPGHEGAPLDGHLWVFSGETAWDLGPARLDADSDGIPDSLTRGEDGQLTVYTDTDADGRVDRITELDPTGDYAVSHLDPETGRWWASRLGRLE</sequence>
<dbReference type="Proteomes" id="UP001589783">
    <property type="component" value="Unassembled WGS sequence"/>
</dbReference>
<comment type="caution">
    <text evidence="3">The sequence shown here is derived from an EMBL/GenBank/DDBJ whole genome shotgun (WGS) entry which is preliminary data.</text>
</comment>
<dbReference type="Pfam" id="PF20615">
    <property type="entry name" value="DUF6802"/>
    <property type="match status" value="1"/>
</dbReference>
<evidence type="ECO:0000259" key="2">
    <source>
        <dbReference type="Pfam" id="PF20615"/>
    </source>
</evidence>
<feature type="domain" description="DUF6802" evidence="2">
    <location>
        <begin position="38"/>
        <end position="113"/>
    </location>
</feature>
<dbReference type="InterPro" id="IPR046543">
    <property type="entry name" value="DUF6802"/>
</dbReference>
<feature type="compositionally biased region" description="Acidic residues" evidence="1">
    <location>
        <begin position="1"/>
        <end position="10"/>
    </location>
</feature>
<feature type="region of interest" description="Disordered" evidence="1">
    <location>
        <begin position="1"/>
        <end position="47"/>
    </location>
</feature>
<evidence type="ECO:0000313" key="3">
    <source>
        <dbReference type="EMBL" id="MFC0316428.1"/>
    </source>
</evidence>
<keyword evidence="4" id="KW-1185">Reference proteome</keyword>
<evidence type="ECO:0000313" key="4">
    <source>
        <dbReference type="Proteomes" id="UP001589783"/>
    </source>
</evidence>
<accession>A0ABV6HC16</accession>
<organism evidence="3 4">
    <name type="scientific">Gordonia phosphorivorans</name>
    <dbReference type="NCBI Taxonomy" id="1056982"/>
    <lineage>
        <taxon>Bacteria</taxon>
        <taxon>Bacillati</taxon>
        <taxon>Actinomycetota</taxon>
        <taxon>Actinomycetes</taxon>
        <taxon>Mycobacteriales</taxon>
        <taxon>Gordoniaceae</taxon>
        <taxon>Gordonia</taxon>
    </lineage>
</organism>
<gene>
    <name evidence="3" type="ORF">ACFFJD_16395</name>
</gene>
<evidence type="ECO:0000256" key="1">
    <source>
        <dbReference type="SAM" id="MobiDB-lite"/>
    </source>
</evidence>
<dbReference type="RefSeq" id="WP_382366099.1">
    <property type="nucleotide sequence ID" value="NZ_JBHLWV010000030.1"/>
</dbReference>
<reference evidence="3 4" key="1">
    <citation type="submission" date="2024-09" db="EMBL/GenBank/DDBJ databases">
        <authorList>
            <person name="Sun Q."/>
            <person name="Mori K."/>
        </authorList>
    </citation>
    <scope>NUCLEOTIDE SEQUENCE [LARGE SCALE GENOMIC DNA]</scope>
    <source>
        <strain evidence="3 4">CCM 7957</strain>
    </source>
</reference>
<dbReference type="EMBL" id="JBHLWV010000030">
    <property type="protein sequence ID" value="MFC0316428.1"/>
    <property type="molecule type" value="Genomic_DNA"/>
</dbReference>
<protein>
    <submittedName>
        <fullName evidence="3">DUF6802 family protein</fullName>
    </submittedName>
</protein>
<proteinExistence type="predicted"/>
<name>A0ABV6HC16_9ACTN</name>